<protein>
    <recommendedName>
        <fullName evidence="1">HTH merR-type domain-containing protein</fullName>
    </recommendedName>
</protein>
<dbReference type="Pfam" id="PF13411">
    <property type="entry name" value="MerR_1"/>
    <property type="match status" value="1"/>
</dbReference>
<evidence type="ECO:0000313" key="2">
    <source>
        <dbReference type="EMBL" id="OTY41986.1"/>
    </source>
</evidence>
<dbReference type="GO" id="GO:0003677">
    <property type="term" value="F:DNA binding"/>
    <property type="evidence" value="ECO:0007669"/>
    <property type="project" value="InterPro"/>
</dbReference>
<dbReference type="InterPro" id="IPR009061">
    <property type="entry name" value="DNA-bd_dom_put_sf"/>
</dbReference>
<dbReference type="Proteomes" id="UP000195089">
    <property type="component" value="Unassembled WGS sequence"/>
</dbReference>
<gene>
    <name evidence="2" type="ORF">BK742_17770</name>
</gene>
<evidence type="ECO:0000313" key="3">
    <source>
        <dbReference type="Proteomes" id="UP000195089"/>
    </source>
</evidence>
<name>A0A243BB49_BACTU</name>
<accession>A0A243BB49</accession>
<dbReference type="SUPFAM" id="SSF46955">
    <property type="entry name" value="Putative DNA-binding domain"/>
    <property type="match status" value="1"/>
</dbReference>
<feature type="domain" description="HTH merR-type" evidence="1">
    <location>
        <begin position="9"/>
        <end position="40"/>
    </location>
</feature>
<comment type="caution">
    <text evidence="2">The sequence shown here is derived from an EMBL/GenBank/DDBJ whole genome shotgun (WGS) entry which is preliminary data.</text>
</comment>
<proteinExistence type="predicted"/>
<reference evidence="2 3" key="1">
    <citation type="submission" date="2016-10" db="EMBL/GenBank/DDBJ databases">
        <title>Comparative genomics of Bacillus thuringiensis reveals a path to pathogens against multiple invertebrate hosts.</title>
        <authorList>
            <person name="Zheng J."/>
            <person name="Gao Q."/>
            <person name="Liu H."/>
            <person name="Peng D."/>
            <person name="Ruan L."/>
            <person name="Sun M."/>
        </authorList>
    </citation>
    <scope>NUCLEOTIDE SEQUENCE [LARGE SCALE GENOMIC DNA]</scope>
    <source>
        <strain evidence="2">BGSC 4BX1</strain>
    </source>
</reference>
<dbReference type="GO" id="GO:0006355">
    <property type="term" value="P:regulation of DNA-templated transcription"/>
    <property type="evidence" value="ECO:0007669"/>
    <property type="project" value="InterPro"/>
</dbReference>
<dbReference type="InterPro" id="IPR000551">
    <property type="entry name" value="MerR-type_HTH_dom"/>
</dbReference>
<dbReference type="Gene3D" id="1.10.1660.10">
    <property type="match status" value="1"/>
</dbReference>
<organism evidence="2 3">
    <name type="scientific">Bacillus thuringiensis serovar pingluonsis</name>
    <dbReference type="NCBI Taxonomy" id="180881"/>
    <lineage>
        <taxon>Bacteria</taxon>
        <taxon>Bacillati</taxon>
        <taxon>Bacillota</taxon>
        <taxon>Bacilli</taxon>
        <taxon>Bacillales</taxon>
        <taxon>Bacillaceae</taxon>
        <taxon>Bacillus</taxon>
        <taxon>Bacillus cereus group</taxon>
    </lineage>
</organism>
<sequence length="40" mass="5047">MQSKEVFWLYKIGEFSKINKIYQRMLRYYDEEALLKPKKM</sequence>
<evidence type="ECO:0000259" key="1">
    <source>
        <dbReference type="PROSITE" id="PS50937"/>
    </source>
</evidence>
<dbReference type="PROSITE" id="PS50937">
    <property type="entry name" value="HTH_MERR_2"/>
    <property type="match status" value="1"/>
</dbReference>
<dbReference type="AlphaFoldDB" id="A0A243BB49"/>
<dbReference type="EMBL" id="NFDL01000067">
    <property type="protein sequence ID" value="OTY41986.1"/>
    <property type="molecule type" value="Genomic_DNA"/>
</dbReference>